<dbReference type="InterPro" id="IPR001539">
    <property type="entry name" value="Peptidase_U32"/>
</dbReference>
<dbReference type="EMBL" id="CP034437">
    <property type="protein sequence ID" value="AZN42234.1"/>
    <property type="molecule type" value="Genomic_DNA"/>
</dbReference>
<reference evidence="2" key="1">
    <citation type="submission" date="2018-12" db="EMBL/GenBank/DDBJ databases">
        <title>Genome sequence of Peanibacillus sp.</title>
        <authorList>
            <person name="Subramani G."/>
            <person name="Srinivasan S."/>
            <person name="Kim M.K."/>
        </authorList>
    </citation>
    <scope>NUCLEOTIDE SEQUENCE [LARGE SCALE GENOMIC DNA]</scope>
    <source>
        <strain evidence="2">18JY67-1</strain>
    </source>
</reference>
<dbReference type="RefSeq" id="WP_126017930.1">
    <property type="nucleotide sequence ID" value="NZ_CP034437.1"/>
</dbReference>
<evidence type="ECO:0000313" key="1">
    <source>
        <dbReference type="EMBL" id="AZN42234.1"/>
    </source>
</evidence>
<gene>
    <name evidence="1" type="ORF">EJC50_23035</name>
</gene>
<name>A0A3S9A945_9BACL</name>
<proteinExistence type="predicted"/>
<organism evidence="1 2">
    <name type="scientific">Paenibacillus albus</name>
    <dbReference type="NCBI Taxonomy" id="2495582"/>
    <lineage>
        <taxon>Bacteria</taxon>
        <taxon>Bacillati</taxon>
        <taxon>Bacillota</taxon>
        <taxon>Bacilli</taxon>
        <taxon>Bacillales</taxon>
        <taxon>Paenibacillaceae</taxon>
        <taxon>Paenibacillus</taxon>
    </lineage>
</organism>
<evidence type="ECO:0000313" key="2">
    <source>
        <dbReference type="Proteomes" id="UP000272528"/>
    </source>
</evidence>
<sequence>MATKPELLIDAASLADMARLITAGANAIVVGESRYGMRLPGEFDLAMIAEAVKLAHPQGAKIYAAVNNVMDNATVDSLPGYIRSLSEAGVDGIIFGDPAVLMVARTEAPELKLHWNAEMTSTNYATANYWGRRGATRVILARELNMDQVLDVKANTEMEVQIQVHGLTNIYHSKRPLVHNYFDHQAKDDEAFQEKQIDGTIENGLYLVETERPDERYPIYEDANGTHIMSSDDLCMIENLHELMEVNMDSFRIEGLLKSIAYNEAVVRAYRAVIDAYYADPEGYSFNEEWLDSIRELQDPARELSYGFFYKEQVY</sequence>
<dbReference type="KEGG" id="palb:EJC50_23035"/>
<accession>A0A3S9A945</accession>
<dbReference type="PANTHER" id="PTHR30217">
    <property type="entry name" value="PEPTIDASE U32 FAMILY"/>
    <property type="match status" value="1"/>
</dbReference>
<dbReference type="PANTHER" id="PTHR30217:SF7">
    <property type="entry name" value="TRNA HYDROXYLATION PROTEIN P2"/>
    <property type="match status" value="1"/>
</dbReference>
<keyword evidence="2" id="KW-1185">Reference proteome</keyword>
<dbReference type="InterPro" id="IPR051454">
    <property type="entry name" value="RNA/ubiquinone_mod_enzymes"/>
</dbReference>
<dbReference type="AlphaFoldDB" id="A0A3S9A945"/>
<protein>
    <submittedName>
        <fullName evidence="1">U32 family peptidase</fullName>
    </submittedName>
</protein>
<dbReference type="OrthoDB" id="9807498at2"/>
<dbReference type="Pfam" id="PF01136">
    <property type="entry name" value="Peptidase_U32"/>
    <property type="match status" value="1"/>
</dbReference>
<dbReference type="Proteomes" id="UP000272528">
    <property type="component" value="Chromosome"/>
</dbReference>